<dbReference type="AlphaFoldDB" id="T0ZRU2"/>
<proteinExistence type="predicted"/>
<sequence length="281" mass="30502">MQYAWEGGFFLLALVACLVVIARALRSEALAMIEQDNFLAMVSHQFKTPLASLQLSLETLTLRKLTAEQTRGLTDRMLADLARMEGMVSRILESARLDRGRVELRREPLDLASTVRRATASIEERAAQAHIALRVEIDSGLEILADPLAIDVILRNLLDNALAAVIAVGGGTIVFSGRRADGNVELAVRDSGVGFRPADAGRLFDKFRRLDSGGGSYRGTGLGLYIVRRLMHLMNGRVTAESAGVGHGARFVLVWPGEPQHDHREPSWTAEAGPAPEGTPS</sequence>
<dbReference type="GO" id="GO:0000155">
    <property type="term" value="F:phosphorelay sensor kinase activity"/>
    <property type="evidence" value="ECO:0007669"/>
    <property type="project" value="InterPro"/>
</dbReference>
<dbReference type="InterPro" id="IPR036097">
    <property type="entry name" value="HisK_dim/P_sf"/>
</dbReference>
<name>T0ZRU2_9ZZZZ</name>
<dbReference type="PANTHER" id="PTHR43547:SF2">
    <property type="entry name" value="HYBRID SIGNAL TRANSDUCTION HISTIDINE KINASE C"/>
    <property type="match status" value="1"/>
</dbReference>
<dbReference type="InterPro" id="IPR003661">
    <property type="entry name" value="HisK_dim/P_dom"/>
</dbReference>
<comment type="caution">
    <text evidence="4">The sequence shown here is derived from an EMBL/GenBank/DDBJ whole genome shotgun (WGS) entry which is preliminary data.</text>
</comment>
<dbReference type="InterPro" id="IPR003594">
    <property type="entry name" value="HATPase_dom"/>
</dbReference>
<dbReference type="InterPro" id="IPR004358">
    <property type="entry name" value="Sig_transdc_His_kin-like_C"/>
</dbReference>
<evidence type="ECO:0000256" key="2">
    <source>
        <dbReference type="SAM" id="MobiDB-lite"/>
    </source>
</evidence>
<reference evidence="4" key="2">
    <citation type="journal article" date="2014" name="ISME J.">
        <title>Microbial stratification in low pH oxic and suboxic macroscopic growths along an acid mine drainage.</title>
        <authorList>
            <person name="Mendez-Garcia C."/>
            <person name="Mesa V."/>
            <person name="Sprenger R.R."/>
            <person name="Richter M."/>
            <person name="Diez M.S."/>
            <person name="Solano J."/>
            <person name="Bargiela R."/>
            <person name="Golyshina O.V."/>
            <person name="Manteca A."/>
            <person name="Ramos J.L."/>
            <person name="Gallego J.R."/>
            <person name="Llorente I."/>
            <person name="Martins Dos Santos V.A."/>
            <person name="Jensen O.N."/>
            <person name="Pelaez A.I."/>
            <person name="Sanchez J."/>
            <person name="Ferrer M."/>
        </authorList>
    </citation>
    <scope>NUCLEOTIDE SEQUENCE</scope>
</reference>
<organism evidence="4">
    <name type="scientific">mine drainage metagenome</name>
    <dbReference type="NCBI Taxonomy" id="410659"/>
    <lineage>
        <taxon>unclassified sequences</taxon>
        <taxon>metagenomes</taxon>
        <taxon>ecological metagenomes</taxon>
    </lineage>
</organism>
<evidence type="ECO:0000259" key="3">
    <source>
        <dbReference type="PROSITE" id="PS50109"/>
    </source>
</evidence>
<protein>
    <submittedName>
        <fullName evidence="4">Protein containing ATP-binding region, ATPase-like protein</fullName>
    </submittedName>
</protein>
<gene>
    <name evidence="4" type="ORF">B1A_19453</name>
</gene>
<reference evidence="4" key="1">
    <citation type="submission" date="2013-08" db="EMBL/GenBank/DDBJ databases">
        <authorList>
            <person name="Mendez C."/>
            <person name="Richter M."/>
            <person name="Ferrer M."/>
            <person name="Sanchez J."/>
        </authorList>
    </citation>
    <scope>NUCLEOTIDE SEQUENCE</scope>
</reference>
<evidence type="ECO:0000313" key="4">
    <source>
        <dbReference type="EMBL" id="EQD32545.1"/>
    </source>
</evidence>
<dbReference type="SUPFAM" id="SSF55874">
    <property type="entry name" value="ATPase domain of HSP90 chaperone/DNA topoisomerase II/histidine kinase"/>
    <property type="match status" value="1"/>
</dbReference>
<dbReference type="InterPro" id="IPR005467">
    <property type="entry name" value="His_kinase_dom"/>
</dbReference>
<dbReference type="Gene3D" id="1.10.287.130">
    <property type="match status" value="1"/>
</dbReference>
<feature type="region of interest" description="Disordered" evidence="2">
    <location>
        <begin position="258"/>
        <end position="281"/>
    </location>
</feature>
<dbReference type="EMBL" id="AUZX01014348">
    <property type="protein sequence ID" value="EQD32545.1"/>
    <property type="molecule type" value="Genomic_DNA"/>
</dbReference>
<dbReference type="SUPFAM" id="SSF47384">
    <property type="entry name" value="Homodimeric domain of signal transducing histidine kinase"/>
    <property type="match status" value="1"/>
</dbReference>
<accession>T0ZRU2</accession>
<dbReference type="GO" id="GO:0005524">
    <property type="term" value="F:ATP binding"/>
    <property type="evidence" value="ECO:0007669"/>
    <property type="project" value="UniProtKB-KW"/>
</dbReference>
<dbReference type="Pfam" id="PF00512">
    <property type="entry name" value="HisKA"/>
    <property type="match status" value="1"/>
</dbReference>
<feature type="domain" description="Histidine kinase" evidence="3">
    <location>
        <begin position="41"/>
        <end position="259"/>
    </location>
</feature>
<dbReference type="Pfam" id="PF02518">
    <property type="entry name" value="HATPase_c"/>
    <property type="match status" value="1"/>
</dbReference>
<keyword evidence="4" id="KW-0067">ATP-binding</keyword>
<dbReference type="InterPro" id="IPR036890">
    <property type="entry name" value="HATPase_C_sf"/>
</dbReference>
<dbReference type="PANTHER" id="PTHR43547">
    <property type="entry name" value="TWO-COMPONENT HISTIDINE KINASE"/>
    <property type="match status" value="1"/>
</dbReference>
<dbReference type="SMART" id="SM00388">
    <property type="entry name" value="HisKA"/>
    <property type="match status" value="1"/>
</dbReference>
<dbReference type="SMART" id="SM00387">
    <property type="entry name" value="HATPase_c"/>
    <property type="match status" value="1"/>
</dbReference>
<dbReference type="CDD" id="cd00082">
    <property type="entry name" value="HisKA"/>
    <property type="match status" value="1"/>
</dbReference>
<dbReference type="PRINTS" id="PR00344">
    <property type="entry name" value="BCTRLSENSOR"/>
</dbReference>
<keyword evidence="4" id="KW-0547">Nucleotide-binding</keyword>
<evidence type="ECO:0000256" key="1">
    <source>
        <dbReference type="ARBA" id="ARBA00022553"/>
    </source>
</evidence>
<keyword evidence="1" id="KW-0597">Phosphoprotein</keyword>
<dbReference type="Gene3D" id="3.30.565.10">
    <property type="entry name" value="Histidine kinase-like ATPase, C-terminal domain"/>
    <property type="match status" value="1"/>
</dbReference>
<dbReference type="PROSITE" id="PS50109">
    <property type="entry name" value="HIS_KIN"/>
    <property type="match status" value="1"/>
</dbReference>